<accession>A0A811UTG4</accession>
<proteinExistence type="predicted"/>
<dbReference type="Proteomes" id="UP000606786">
    <property type="component" value="Unassembled WGS sequence"/>
</dbReference>
<evidence type="ECO:0000256" key="1">
    <source>
        <dbReference type="SAM" id="MobiDB-lite"/>
    </source>
</evidence>
<reference evidence="2" key="1">
    <citation type="submission" date="2020-11" db="EMBL/GenBank/DDBJ databases">
        <authorList>
            <person name="Whitehead M."/>
        </authorList>
    </citation>
    <scope>NUCLEOTIDE SEQUENCE</scope>
    <source>
        <strain evidence="2">EGII</strain>
    </source>
</reference>
<name>A0A811UTG4_CERCA</name>
<evidence type="ECO:0000313" key="2">
    <source>
        <dbReference type="EMBL" id="CAD7001984.1"/>
    </source>
</evidence>
<sequence>VRIPQDCILQSESGYWMVFVEKRTTSETCSQLSTIESVIFLPDLDFLASSINGGSNVICLLREPLKDSSPEVFPSSDSTKCPKGNSLK</sequence>
<feature type="non-terminal residue" evidence="2">
    <location>
        <position position="88"/>
    </location>
</feature>
<comment type="caution">
    <text evidence="2">The sequence shown here is derived from an EMBL/GenBank/DDBJ whole genome shotgun (WGS) entry which is preliminary data.</text>
</comment>
<evidence type="ECO:0000313" key="3">
    <source>
        <dbReference type="Proteomes" id="UP000606786"/>
    </source>
</evidence>
<keyword evidence="3" id="KW-1185">Reference proteome</keyword>
<dbReference type="EMBL" id="CAJHJT010000023">
    <property type="protein sequence ID" value="CAD7001984.1"/>
    <property type="molecule type" value="Genomic_DNA"/>
</dbReference>
<gene>
    <name evidence="2" type="ORF">CCAP1982_LOCUS10471</name>
</gene>
<protein>
    <submittedName>
        <fullName evidence="2">(Mediterranean fruit fly) hypothetical protein</fullName>
    </submittedName>
</protein>
<feature type="region of interest" description="Disordered" evidence="1">
    <location>
        <begin position="67"/>
        <end position="88"/>
    </location>
</feature>
<organism evidence="2 3">
    <name type="scientific">Ceratitis capitata</name>
    <name type="common">Mediterranean fruit fly</name>
    <name type="synonym">Tephritis capitata</name>
    <dbReference type="NCBI Taxonomy" id="7213"/>
    <lineage>
        <taxon>Eukaryota</taxon>
        <taxon>Metazoa</taxon>
        <taxon>Ecdysozoa</taxon>
        <taxon>Arthropoda</taxon>
        <taxon>Hexapoda</taxon>
        <taxon>Insecta</taxon>
        <taxon>Pterygota</taxon>
        <taxon>Neoptera</taxon>
        <taxon>Endopterygota</taxon>
        <taxon>Diptera</taxon>
        <taxon>Brachycera</taxon>
        <taxon>Muscomorpha</taxon>
        <taxon>Tephritoidea</taxon>
        <taxon>Tephritidae</taxon>
        <taxon>Ceratitis</taxon>
        <taxon>Ceratitis</taxon>
    </lineage>
</organism>
<dbReference type="AlphaFoldDB" id="A0A811UTG4"/>